<comment type="similarity">
    <text evidence="1">Belongs to the zeta toxin family.</text>
</comment>
<protein>
    <recommendedName>
        <fullName evidence="5">UDP-N-acetylglucosamine kinase</fullName>
        <ecNumber evidence="2">2.7.1.176</ecNumber>
    </recommendedName>
    <alternativeName>
        <fullName evidence="5">UDP-N-acetylglucosamine kinase</fullName>
    </alternativeName>
</protein>
<dbReference type="Proteomes" id="UP000318380">
    <property type="component" value="Unassembled WGS sequence"/>
</dbReference>
<evidence type="ECO:0000256" key="2">
    <source>
        <dbReference type="ARBA" id="ARBA00011963"/>
    </source>
</evidence>
<dbReference type="SUPFAM" id="SSF52540">
    <property type="entry name" value="P-loop containing nucleoside triphosphate hydrolases"/>
    <property type="match status" value="1"/>
</dbReference>
<keyword evidence="10" id="KW-1185">Reference proteome</keyword>
<evidence type="ECO:0000256" key="1">
    <source>
        <dbReference type="ARBA" id="ARBA00009104"/>
    </source>
</evidence>
<evidence type="ECO:0000256" key="4">
    <source>
        <dbReference type="ARBA" id="ARBA00022840"/>
    </source>
</evidence>
<feature type="compositionally biased region" description="Low complexity" evidence="7">
    <location>
        <begin position="301"/>
        <end position="313"/>
    </location>
</feature>
<keyword evidence="3" id="KW-0547">Nucleotide-binding</keyword>
<evidence type="ECO:0000256" key="7">
    <source>
        <dbReference type="SAM" id="MobiDB-lite"/>
    </source>
</evidence>
<evidence type="ECO:0000256" key="6">
    <source>
        <dbReference type="ARBA" id="ARBA00048178"/>
    </source>
</evidence>
<organism evidence="9 10">
    <name type="scientific">Kribbella amoyensis</name>
    <dbReference type="NCBI Taxonomy" id="996641"/>
    <lineage>
        <taxon>Bacteria</taxon>
        <taxon>Bacillati</taxon>
        <taxon>Actinomycetota</taxon>
        <taxon>Actinomycetes</taxon>
        <taxon>Propionibacteriales</taxon>
        <taxon>Kribbellaceae</taxon>
        <taxon>Kribbella</taxon>
    </lineage>
</organism>
<evidence type="ECO:0000259" key="8">
    <source>
        <dbReference type="Pfam" id="PF06414"/>
    </source>
</evidence>
<dbReference type="AlphaFoldDB" id="A0A561BMG0"/>
<dbReference type="EMBL" id="VIVK01000001">
    <property type="protein sequence ID" value="TWD80028.1"/>
    <property type="molecule type" value="Genomic_DNA"/>
</dbReference>
<sequence length="364" mass="39960">MSFLRSRLSERDIQQIFDREIAPRLMAGVGRPEQPWLLFVFGQPGSGKTTAQRQVLERIGPVGAVIADTDSLKSYHPGYADLLVKDDQTAALVVARASNAWTRMAIDLAERHRVHLIREGSYAPRNEATRFAAAGYTVEADVMAVPAAISRLSVLLRYQLMRDELGFGRLVRTGTHDRVFESLPRILADNDHRKFIPQVRLHRWGGETIYADRLDANGEWQDPTAARAVLETERNRELTAADATWFTEQFNALSRSLPPNLRAQLPQIAALARPLGIDLANTPTPDQRTRSTPHAVKHTKGSTPAAPKPASTARFISAGLAPAHLATTTPSPGTEQAGEKPLRSSPATIPTQTRTGATIDPPTR</sequence>
<feature type="compositionally biased region" description="Polar residues" evidence="7">
    <location>
        <begin position="345"/>
        <end position="356"/>
    </location>
</feature>
<dbReference type="GO" id="GO:0016301">
    <property type="term" value="F:kinase activity"/>
    <property type="evidence" value="ECO:0007669"/>
    <property type="project" value="InterPro"/>
</dbReference>
<evidence type="ECO:0000256" key="5">
    <source>
        <dbReference type="ARBA" id="ARBA00032897"/>
    </source>
</evidence>
<dbReference type="InterPro" id="IPR010488">
    <property type="entry name" value="Zeta_toxin_domain"/>
</dbReference>
<dbReference type="GO" id="GO:0005524">
    <property type="term" value="F:ATP binding"/>
    <property type="evidence" value="ECO:0007669"/>
    <property type="project" value="UniProtKB-KW"/>
</dbReference>
<evidence type="ECO:0000256" key="3">
    <source>
        <dbReference type="ARBA" id="ARBA00022741"/>
    </source>
</evidence>
<feature type="region of interest" description="Disordered" evidence="7">
    <location>
        <begin position="280"/>
        <end position="364"/>
    </location>
</feature>
<name>A0A561BMG0_9ACTN</name>
<dbReference type="Pfam" id="PF06414">
    <property type="entry name" value="Zeta_toxin"/>
    <property type="match status" value="1"/>
</dbReference>
<comment type="caution">
    <text evidence="9">The sequence shown here is derived from an EMBL/GenBank/DDBJ whole genome shotgun (WGS) entry which is preliminary data.</text>
</comment>
<dbReference type="Gene3D" id="3.40.50.300">
    <property type="entry name" value="P-loop containing nucleotide triphosphate hydrolases"/>
    <property type="match status" value="1"/>
</dbReference>
<evidence type="ECO:0000313" key="10">
    <source>
        <dbReference type="Proteomes" id="UP000318380"/>
    </source>
</evidence>
<feature type="domain" description="Zeta toxin" evidence="8">
    <location>
        <begin position="32"/>
        <end position="212"/>
    </location>
</feature>
<proteinExistence type="inferred from homology"/>
<reference evidence="9 10" key="1">
    <citation type="submission" date="2019-06" db="EMBL/GenBank/DDBJ databases">
        <title>Sequencing the genomes of 1000 actinobacteria strains.</title>
        <authorList>
            <person name="Klenk H.-P."/>
        </authorList>
    </citation>
    <scope>NUCLEOTIDE SEQUENCE [LARGE SCALE GENOMIC DNA]</scope>
    <source>
        <strain evidence="9 10">DSM 24683</strain>
    </source>
</reference>
<accession>A0A561BMG0</accession>
<keyword evidence="4" id="KW-0067">ATP-binding</keyword>
<feature type="compositionally biased region" description="Polar residues" evidence="7">
    <location>
        <begin position="281"/>
        <end position="292"/>
    </location>
</feature>
<gene>
    <name evidence="9" type="ORF">FB561_1094</name>
</gene>
<dbReference type="EC" id="2.7.1.176" evidence="2"/>
<comment type="catalytic activity">
    <reaction evidence="6">
        <text>UDP-N-acetyl-alpha-D-glucosamine + ATP = UDP-N-acetyl-alpha-D-glucosamine 3'-phosphate + ADP + H(+)</text>
        <dbReference type="Rhea" id="RHEA:32671"/>
        <dbReference type="ChEBI" id="CHEBI:15378"/>
        <dbReference type="ChEBI" id="CHEBI:30616"/>
        <dbReference type="ChEBI" id="CHEBI:57705"/>
        <dbReference type="ChEBI" id="CHEBI:64353"/>
        <dbReference type="ChEBI" id="CHEBI:456216"/>
        <dbReference type="EC" id="2.7.1.176"/>
    </reaction>
</comment>
<dbReference type="InterPro" id="IPR027417">
    <property type="entry name" value="P-loop_NTPase"/>
</dbReference>
<dbReference type="OrthoDB" id="4516745at2"/>
<evidence type="ECO:0000313" key="9">
    <source>
        <dbReference type="EMBL" id="TWD80028.1"/>
    </source>
</evidence>
<dbReference type="RefSeq" id="WP_145803661.1">
    <property type="nucleotide sequence ID" value="NZ_VIVK01000001.1"/>
</dbReference>